<feature type="compositionally biased region" description="Polar residues" evidence="1">
    <location>
        <begin position="81"/>
        <end position="91"/>
    </location>
</feature>
<comment type="caution">
    <text evidence="2">The sequence shown here is derived from an EMBL/GenBank/DDBJ whole genome shotgun (WGS) entry which is preliminary data.</text>
</comment>
<dbReference type="EMBL" id="BSPG01000001">
    <property type="protein sequence ID" value="GLS42053.1"/>
    <property type="molecule type" value="Genomic_DNA"/>
</dbReference>
<proteinExistence type="predicted"/>
<feature type="region of interest" description="Disordered" evidence="1">
    <location>
        <begin position="1"/>
        <end position="44"/>
    </location>
</feature>
<evidence type="ECO:0000313" key="3">
    <source>
        <dbReference type="Proteomes" id="UP001156881"/>
    </source>
</evidence>
<evidence type="ECO:0000313" key="2">
    <source>
        <dbReference type="EMBL" id="GLS42053.1"/>
    </source>
</evidence>
<reference evidence="3" key="1">
    <citation type="journal article" date="2019" name="Int. J. Syst. Evol. Microbiol.">
        <title>The Global Catalogue of Microorganisms (GCM) 10K type strain sequencing project: providing services to taxonomists for standard genome sequencing and annotation.</title>
        <authorList>
            <consortium name="The Broad Institute Genomics Platform"/>
            <consortium name="The Broad Institute Genome Sequencing Center for Infectious Disease"/>
            <person name="Wu L."/>
            <person name="Ma J."/>
        </authorList>
    </citation>
    <scope>NUCLEOTIDE SEQUENCE [LARGE SCALE GENOMIC DNA]</scope>
    <source>
        <strain evidence="3">NBRC 107710</strain>
    </source>
</reference>
<gene>
    <name evidence="2" type="ORF">GCM10007884_00380</name>
</gene>
<name>A0ABQ6D1C8_9HYPH</name>
<dbReference type="Proteomes" id="UP001156881">
    <property type="component" value="Unassembled WGS sequence"/>
</dbReference>
<accession>A0ABQ6D1C8</accession>
<evidence type="ECO:0000256" key="1">
    <source>
        <dbReference type="SAM" id="MobiDB-lite"/>
    </source>
</evidence>
<feature type="region of interest" description="Disordered" evidence="1">
    <location>
        <begin position="77"/>
        <end position="100"/>
    </location>
</feature>
<keyword evidence="3" id="KW-1185">Reference proteome</keyword>
<sequence>MSPCSDSPRWTDCTQSMLDGGVTKGDPADAVSSPDEPVRTASGGGLRLNLDTLGLDTMGDAPRSIRELIRAALSCPRRTGFPSSSDLTSRSPRPLTMVRR</sequence>
<protein>
    <submittedName>
        <fullName evidence="2">Uncharacterized protein</fullName>
    </submittedName>
</protein>
<organism evidence="2 3">
    <name type="scientific">Methylobacterium brachythecii</name>
    <dbReference type="NCBI Taxonomy" id="1176177"/>
    <lineage>
        <taxon>Bacteria</taxon>
        <taxon>Pseudomonadati</taxon>
        <taxon>Pseudomonadota</taxon>
        <taxon>Alphaproteobacteria</taxon>
        <taxon>Hyphomicrobiales</taxon>
        <taxon>Methylobacteriaceae</taxon>
        <taxon>Methylobacterium</taxon>
    </lineage>
</organism>